<dbReference type="EMBL" id="BJVJ01000014">
    <property type="protein sequence ID" value="GEL23021.1"/>
    <property type="molecule type" value="Genomic_DNA"/>
</dbReference>
<dbReference type="RefSeq" id="WP_147105279.1">
    <property type="nucleotide sequence ID" value="NZ_BJVJ01000014.1"/>
</dbReference>
<dbReference type="AlphaFoldDB" id="A0A511DE01"/>
<comment type="caution">
    <text evidence="1">The sequence shown here is derived from an EMBL/GenBank/DDBJ whole genome shotgun (WGS) entry which is preliminary data.</text>
</comment>
<evidence type="ECO:0000313" key="2">
    <source>
        <dbReference type="Proteomes" id="UP000321685"/>
    </source>
</evidence>
<reference evidence="1 2" key="1">
    <citation type="submission" date="2019-07" db="EMBL/GenBank/DDBJ databases">
        <title>Whole genome shotgun sequence of Pseudonocardia sulfidoxydans NBRC 16205.</title>
        <authorList>
            <person name="Hosoyama A."/>
            <person name="Uohara A."/>
            <person name="Ohji S."/>
            <person name="Ichikawa N."/>
        </authorList>
    </citation>
    <scope>NUCLEOTIDE SEQUENCE [LARGE SCALE GENOMIC DNA]</scope>
    <source>
        <strain evidence="1 2">NBRC 16205</strain>
    </source>
</reference>
<accession>A0A511DE01</accession>
<protein>
    <submittedName>
        <fullName evidence="1">Uncharacterized protein</fullName>
    </submittedName>
</protein>
<proteinExistence type="predicted"/>
<evidence type="ECO:0000313" key="1">
    <source>
        <dbReference type="EMBL" id="GEL23021.1"/>
    </source>
</evidence>
<name>A0A511DE01_9PSEU</name>
<dbReference type="OrthoDB" id="9875052at2"/>
<gene>
    <name evidence="1" type="ORF">PSU4_19750</name>
</gene>
<dbReference type="Proteomes" id="UP000321685">
    <property type="component" value="Unassembled WGS sequence"/>
</dbReference>
<sequence length="255" mass="27123">MRFMVDRYAEAVQIRRTELEAQRAGLAEYRAEVRTVCGLTRASAPTHVTTVVGALSAESMRYVDRACRADRALFPSHARIAADRAVDLVVQRVERDLLPELRRIATSRGLPMEVVATRPRDATPLTLPPLPPAARPWQVLSGSRTVLPWLGVPVLGAPAVTGSVGPAVGCGIVVLGLTVGARWVAADRARLRQWAAGVAAAVRAASTAVLVARLVQVEQQAVAALDVAVAARLATIEGELAALAHTEERNACART</sequence>
<keyword evidence="2" id="KW-1185">Reference proteome</keyword>
<organism evidence="1 2">
    <name type="scientific">Pseudonocardia sulfidoxydans NBRC 16205</name>
    <dbReference type="NCBI Taxonomy" id="1223511"/>
    <lineage>
        <taxon>Bacteria</taxon>
        <taxon>Bacillati</taxon>
        <taxon>Actinomycetota</taxon>
        <taxon>Actinomycetes</taxon>
        <taxon>Pseudonocardiales</taxon>
        <taxon>Pseudonocardiaceae</taxon>
        <taxon>Pseudonocardia</taxon>
    </lineage>
</organism>